<name>A0ABW7Y7M1_STRCE</name>
<evidence type="ECO:0000256" key="1">
    <source>
        <dbReference type="SAM" id="MobiDB-lite"/>
    </source>
</evidence>
<feature type="compositionally biased region" description="Low complexity" evidence="1">
    <location>
        <begin position="296"/>
        <end position="306"/>
    </location>
</feature>
<evidence type="ECO:0008006" key="5">
    <source>
        <dbReference type="Google" id="ProtNLM"/>
    </source>
</evidence>
<comment type="caution">
    <text evidence="3">The sequence shown here is derived from an EMBL/GenBank/DDBJ whole genome shotgun (WGS) entry which is preliminary data.</text>
</comment>
<sequence length="321" mass="32073">MTRTAAGRCALRVALLVGGLFALGVLCGGQAQAADGMGSAPVTAVSGAVARVAHTPAAVKAEPETDAGVEPQAVTAEPVVPEPTVPKSTAPEPTVPKSTVPEPLADVTAKLPSLPVSVLGSPSPGLPALPGLPDTPSLPKLPNLPGFPTVPSGPTVPYAPSVPTLPGLPELPGLPTLPVPTLPIQVTPVPRPSSPSAPETPPSAAGDRGGRTVDGRSDTGTPLAYGPRYVAGGTWTHAVGHTPAHRAERSGYVPEHPPTQYPGGALGGKSGLDNNSSRHGGDPHAVTVDHRAPLRLVPGAAAGVDADGLRDRHRDIPVSPA</sequence>
<feature type="chain" id="PRO_5047267560" description="Extensin" evidence="2">
    <location>
        <begin position="34"/>
        <end position="321"/>
    </location>
</feature>
<keyword evidence="2" id="KW-0732">Signal</keyword>
<feature type="compositionally biased region" description="Basic and acidic residues" evidence="1">
    <location>
        <begin position="208"/>
        <end position="217"/>
    </location>
</feature>
<feature type="region of interest" description="Disordered" evidence="1">
    <location>
        <begin position="241"/>
        <end position="321"/>
    </location>
</feature>
<dbReference type="Proteomes" id="UP001612415">
    <property type="component" value="Unassembled WGS sequence"/>
</dbReference>
<evidence type="ECO:0000256" key="2">
    <source>
        <dbReference type="SAM" id="SignalP"/>
    </source>
</evidence>
<evidence type="ECO:0000313" key="4">
    <source>
        <dbReference type="Proteomes" id="UP001612415"/>
    </source>
</evidence>
<feature type="region of interest" description="Disordered" evidence="1">
    <location>
        <begin position="182"/>
        <end position="224"/>
    </location>
</feature>
<feature type="compositionally biased region" description="Low complexity" evidence="1">
    <location>
        <begin position="69"/>
        <end position="79"/>
    </location>
</feature>
<dbReference type="EMBL" id="JBITDC010000009">
    <property type="protein sequence ID" value="MFI5677912.1"/>
    <property type="molecule type" value="Genomic_DNA"/>
</dbReference>
<feature type="region of interest" description="Disordered" evidence="1">
    <location>
        <begin position="127"/>
        <end position="146"/>
    </location>
</feature>
<accession>A0ABW7Y7M1</accession>
<feature type="signal peptide" evidence="2">
    <location>
        <begin position="1"/>
        <end position="33"/>
    </location>
</feature>
<feature type="compositionally biased region" description="Basic and acidic residues" evidence="1">
    <location>
        <begin position="279"/>
        <end position="292"/>
    </location>
</feature>
<gene>
    <name evidence="3" type="ORF">ACIA8P_25120</name>
</gene>
<keyword evidence="4" id="KW-1185">Reference proteome</keyword>
<reference evidence="3 4" key="1">
    <citation type="submission" date="2024-10" db="EMBL/GenBank/DDBJ databases">
        <title>The Natural Products Discovery Center: Release of the First 8490 Sequenced Strains for Exploring Actinobacteria Biosynthetic Diversity.</title>
        <authorList>
            <person name="Kalkreuter E."/>
            <person name="Kautsar S.A."/>
            <person name="Yang D."/>
            <person name="Bader C.D."/>
            <person name="Teijaro C.N."/>
            <person name="Fluegel L."/>
            <person name="Davis C.M."/>
            <person name="Simpson J.R."/>
            <person name="Lauterbach L."/>
            <person name="Steele A.D."/>
            <person name="Gui C."/>
            <person name="Meng S."/>
            <person name="Li G."/>
            <person name="Viehrig K."/>
            <person name="Ye F."/>
            <person name="Su P."/>
            <person name="Kiefer A.F."/>
            <person name="Nichols A."/>
            <person name="Cepeda A.J."/>
            <person name="Yan W."/>
            <person name="Fan B."/>
            <person name="Jiang Y."/>
            <person name="Adhikari A."/>
            <person name="Zheng C.-J."/>
            <person name="Schuster L."/>
            <person name="Cowan T.M."/>
            <person name="Smanski M.J."/>
            <person name="Chevrette M.G."/>
            <person name="De Carvalho L.P.S."/>
            <person name="Shen B."/>
        </authorList>
    </citation>
    <scope>NUCLEOTIDE SEQUENCE [LARGE SCALE GENOMIC DNA]</scope>
    <source>
        <strain evidence="3 4">NPDC051599</strain>
    </source>
</reference>
<feature type="compositionally biased region" description="Basic and acidic residues" evidence="1">
    <location>
        <begin position="307"/>
        <end position="321"/>
    </location>
</feature>
<feature type="region of interest" description="Disordered" evidence="1">
    <location>
        <begin position="57"/>
        <end position="101"/>
    </location>
</feature>
<dbReference type="RefSeq" id="WP_398658493.1">
    <property type="nucleotide sequence ID" value="NZ_JBITDC010000009.1"/>
</dbReference>
<organism evidence="3 4">
    <name type="scientific">Streptomyces cellulosae</name>
    <dbReference type="NCBI Taxonomy" id="1968"/>
    <lineage>
        <taxon>Bacteria</taxon>
        <taxon>Bacillati</taxon>
        <taxon>Actinomycetota</taxon>
        <taxon>Actinomycetes</taxon>
        <taxon>Kitasatosporales</taxon>
        <taxon>Streptomycetaceae</taxon>
        <taxon>Streptomyces</taxon>
    </lineage>
</organism>
<feature type="compositionally biased region" description="Pro residues" evidence="1">
    <location>
        <begin position="189"/>
        <end position="201"/>
    </location>
</feature>
<proteinExistence type="predicted"/>
<evidence type="ECO:0000313" key="3">
    <source>
        <dbReference type="EMBL" id="MFI5677912.1"/>
    </source>
</evidence>
<protein>
    <recommendedName>
        <fullName evidence="5">Extensin</fullName>
    </recommendedName>
</protein>